<dbReference type="Gene3D" id="3.30.300.30">
    <property type="match status" value="1"/>
</dbReference>
<comment type="caution">
    <text evidence="4">The sequence shown here is derived from an EMBL/GenBank/DDBJ whole genome shotgun (WGS) entry which is preliminary data.</text>
</comment>
<keyword evidence="2" id="KW-0597">Phosphoprotein</keyword>
<feature type="non-terminal residue" evidence="4">
    <location>
        <position position="1"/>
    </location>
</feature>
<feature type="non-terminal residue" evidence="4">
    <location>
        <position position="265"/>
    </location>
</feature>
<dbReference type="GO" id="GO:0044550">
    <property type="term" value="P:secondary metabolite biosynthetic process"/>
    <property type="evidence" value="ECO:0007669"/>
    <property type="project" value="TreeGrafter"/>
</dbReference>
<dbReference type="InterPro" id="IPR042099">
    <property type="entry name" value="ANL_N_sf"/>
</dbReference>
<evidence type="ECO:0000313" key="5">
    <source>
        <dbReference type="Proteomes" id="UP000278332"/>
    </source>
</evidence>
<accession>A0A3M4W3J3</accession>
<evidence type="ECO:0000256" key="2">
    <source>
        <dbReference type="ARBA" id="ARBA00022553"/>
    </source>
</evidence>
<dbReference type="GO" id="GO:0043041">
    <property type="term" value="P:amino acid activation for nonribosomal peptide biosynthetic process"/>
    <property type="evidence" value="ECO:0007669"/>
    <property type="project" value="TreeGrafter"/>
</dbReference>
<protein>
    <submittedName>
        <fullName evidence="4">Non-ribosomal peptide synthetase SyfB</fullName>
    </submittedName>
</protein>
<dbReference type="PANTHER" id="PTHR45527:SF1">
    <property type="entry name" value="FATTY ACID SYNTHASE"/>
    <property type="match status" value="1"/>
</dbReference>
<sequence>KGVMVEHRTLSNLVHWHCEAFDLHAGSHTASVAGFGFDAMAWEVWPALCAGATLHVPPADVSNEQLDSLLDWWLAQPLQVSFLSTPVAEYAFSRDLRHPTLRTLLIGGDRLRQFHRDPGFAVINNYGPTEATVVATSGQLFPDGSLDIGKPIANTQVYLLDEHQQLVPFGVAGELYVAGDGVARGYLNRPEMTAERFLDDPFSEQPGARMYRTGDLARWNADGTLEYLGRNDDQVKIRGVRIELGEIESQLGQLPGIEEALVLAR</sequence>
<dbReference type="Pfam" id="PF00501">
    <property type="entry name" value="AMP-binding"/>
    <property type="match status" value="1"/>
</dbReference>
<dbReference type="AlphaFoldDB" id="A0A3M4W3J3"/>
<keyword evidence="1" id="KW-0596">Phosphopantetheine</keyword>
<gene>
    <name evidence="4" type="ORF">ALP84_00719</name>
</gene>
<dbReference type="RefSeq" id="WP_147471852.1">
    <property type="nucleotide sequence ID" value="NZ_RBRY01000067.1"/>
</dbReference>
<organism evidence="4 5">
    <name type="scientific">Pseudomonas cichorii</name>
    <dbReference type="NCBI Taxonomy" id="36746"/>
    <lineage>
        <taxon>Bacteria</taxon>
        <taxon>Pseudomonadati</taxon>
        <taxon>Pseudomonadota</taxon>
        <taxon>Gammaproteobacteria</taxon>
        <taxon>Pseudomonadales</taxon>
        <taxon>Pseudomonadaceae</taxon>
        <taxon>Pseudomonas</taxon>
    </lineage>
</organism>
<dbReference type="SUPFAM" id="SSF56801">
    <property type="entry name" value="Acetyl-CoA synthetase-like"/>
    <property type="match status" value="1"/>
</dbReference>
<proteinExistence type="predicted"/>
<evidence type="ECO:0000256" key="1">
    <source>
        <dbReference type="ARBA" id="ARBA00022450"/>
    </source>
</evidence>
<name>A0A3M4W3J3_PSECI</name>
<feature type="domain" description="AMP-dependent synthetase/ligase" evidence="3">
    <location>
        <begin position="1"/>
        <end position="187"/>
    </location>
</feature>
<dbReference type="GO" id="GO:0031177">
    <property type="term" value="F:phosphopantetheine binding"/>
    <property type="evidence" value="ECO:0007669"/>
    <property type="project" value="TreeGrafter"/>
</dbReference>
<dbReference type="Proteomes" id="UP000278332">
    <property type="component" value="Unassembled WGS sequence"/>
</dbReference>
<evidence type="ECO:0000313" key="4">
    <source>
        <dbReference type="EMBL" id="RMR58443.1"/>
    </source>
</evidence>
<dbReference type="InterPro" id="IPR000873">
    <property type="entry name" value="AMP-dep_synth/lig_dom"/>
</dbReference>
<dbReference type="GO" id="GO:0005829">
    <property type="term" value="C:cytosol"/>
    <property type="evidence" value="ECO:0007669"/>
    <property type="project" value="TreeGrafter"/>
</dbReference>
<dbReference type="InterPro" id="IPR045851">
    <property type="entry name" value="AMP-bd_C_sf"/>
</dbReference>
<dbReference type="EMBL" id="RBRY01000067">
    <property type="protein sequence ID" value="RMR58443.1"/>
    <property type="molecule type" value="Genomic_DNA"/>
</dbReference>
<evidence type="ECO:0000259" key="3">
    <source>
        <dbReference type="Pfam" id="PF00501"/>
    </source>
</evidence>
<dbReference type="FunFam" id="2.30.38.10:FF:000001">
    <property type="entry name" value="Non-ribosomal peptide synthetase PvdI"/>
    <property type="match status" value="1"/>
</dbReference>
<reference evidence="4 5" key="1">
    <citation type="submission" date="2018-08" db="EMBL/GenBank/DDBJ databases">
        <title>Recombination of ecologically and evolutionarily significant loci maintains genetic cohesion in the Pseudomonas syringae species complex.</title>
        <authorList>
            <person name="Dillon M."/>
            <person name="Thakur S."/>
            <person name="Almeida R.N.D."/>
            <person name="Weir B.S."/>
            <person name="Guttman D.S."/>
        </authorList>
    </citation>
    <scope>NUCLEOTIDE SEQUENCE [LARGE SCALE GENOMIC DNA]</scope>
    <source>
        <strain evidence="4 5">ICMP 6917</strain>
    </source>
</reference>
<dbReference type="PANTHER" id="PTHR45527">
    <property type="entry name" value="NONRIBOSOMAL PEPTIDE SYNTHETASE"/>
    <property type="match status" value="1"/>
</dbReference>
<dbReference type="Gene3D" id="3.40.50.12780">
    <property type="entry name" value="N-terminal domain of ligase-like"/>
    <property type="match status" value="1"/>
</dbReference>